<organism evidence="11 12">
    <name type="scientific">[Candida] anglica</name>
    <dbReference type="NCBI Taxonomy" id="148631"/>
    <lineage>
        <taxon>Eukaryota</taxon>
        <taxon>Fungi</taxon>
        <taxon>Dikarya</taxon>
        <taxon>Ascomycota</taxon>
        <taxon>Saccharomycotina</taxon>
        <taxon>Pichiomycetes</taxon>
        <taxon>Debaryomycetaceae</taxon>
        <taxon>Kurtzmaniella</taxon>
    </lineage>
</organism>
<protein>
    <recommendedName>
        <fullName evidence="10">Succinate dehydrogenase [ubiquinone] cytochrome b small subunit</fullName>
    </recommendedName>
</protein>
<evidence type="ECO:0000256" key="5">
    <source>
        <dbReference type="ARBA" id="ARBA00022792"/>
    </source>
</evidence>
<reference evidence="11 12" key="1">
    <citation type="submission" date="2024-01" db="EMBL/GenBank/DDBJ databases">
        <authorList>
            <consortium name="Genoscope - CEA"/>
            <person name="William W."/>
        </authorList>
    </citation>
    <scope>NUCLEOTIDE SEQUENCE [LARGE SCALE GENOMIC DNA]</scope>
    <source>
        <strain evidence="11 12">29B2s-10</strain>
    </source>
</reference>
<gene>
    <name evidence="11" type="primary">SHH4</name>
    <name evidence="11" type="ORF">CAAN4_E11320</name>
</gene>
<evidence type="ECO:0000313" key="11">
    <source>
        <dbReference type="EMBL" id="CAK7908681.1"/>
    </source>
</evidence>
<evidence type="ECO:0000256" key="10">
    <source>
        <dbReference type="RuleBase" id="RU364031"/>
    </source>
</evidence>
<keyword evidence="4" id="KW-0812">Transmembrane</keyword>
<evidence type="ECO:0000256" key="1">
    <source>
        <dbReference type="ARBA" id="ARBA00004448"/>
    </source>
</evidence>
<dbReference type="InterPro" id="IPR007992">
    <property type="entry name" value="CybS"/>
</dbReference>
<keyword evidence="8 10" id="KW-0496">Mitochondrion</keyword>
<proteinExistence type="inferred from homology"/>
<comment type="subcellular location">
    <subcellularLocation>
        <location evidence="1 10">Mitochondrion inner membrane</location>
        <topology evidence="1 10">Multi-pass membrane protein</topology>
    </subcellularLocation>
</comment>
<accession>A0ABP0EFP2</accession>
<keyword evidence="7" id="KW-1133">Transmembrane helix</keyword>
<dbReference type="InterPro" id="IPR034804">
    <property type="entry name" value="SQR/QFR_C/D"/>
</dbReference>
<keyword evidence="6 10" id="KW-0809">Transit peptide</keyword>
<evidence type="ECO:0000256" key="4">
    <source>
        <dbReference type="ARBA" id="ARBA00022692"/>
    </source>
</evidence>
<evidence type="ECO:0000256" key="3">
    <source>
        <dbReference type="ARBA" id="ARBA00022448"/>
    </source>
</evidence>
<evidence type="ECO:0000256" key="6">
    <source>
        <dbReference type="ARBA" id="ARBA00022946"/>
    </source>
</evidence>
<keyword evidence="9 10" id="KW-0472">Membrane</keyword>
<dbReference type="EMBL" id="OZ004257">
    <property type="protein sequence ID" value="CAK7908681.1"/>
    <property type="molecule type" value="Genomic_DNA"/>
</dbReference>
<comment type="similarity">
    <text evidence="2 10">Belongs to the CybS family.</text>
</comment>
<dbReference type="PANTHER" id="PTHR13337:SF2">
    <property type="entry name" value="SUCCINATE DEHYDROGENASE [UBIQUINONE] CYTOCHROME B SMALL SUBUNIT, MITOCHONDRIAL"/>
    <property type="match status" value="1"/>
</dbReference>
<keyword evidence="5 10" id="KW-0999">Mitochondrion inner membrane</keyword>
<dbReference type="Pfam" id="PF05328">
    <property type="entry name" value="CybS"/>
    <property type="match status" value="1"/>
</dbReference>
<evidence type="ECO:0000256" key="2">
    <source>
        <dbReference type="ARBA" id="ARBA00007294"/>
    </source>
</evidence>
<dbReference type="Gene3D" id="1.20.1300.10">
    <property type="entry name" value="Fumarate reductase/succinate dehydrogenase, transmembrane subunit"/>
    <property type="match status" value="1"/>
</dbReference>
<sequence>MLSLIRSPSVIRAGINPGCFVLPARSISFKPDFSKYKKIPQPPGNIVGTVNDAAKIPLVSYYDGGYHWTYERLITVGLVPLAMSPLIGGVDYPMIDSIFAIGLLFHCHAGFKSCIIDYIPERVWGVWHRIACRILTFGTFTAMYGIYNLETENEGLFDLVKSIWNA</sequence>
<evidence type="ECO:0000256" key="9">
    <source>
        <dbReference type="ARBA" id="ARBA00023136"/>
    </source>
</evidence>
<keyword evidence="3" id="KW-0813">Transport</keyword>
<dbReference type="PANTHER" id="PTHR13337">
    <property type="entry name" value="SUCCINATE DEHYDROGENASE"/>
    <property type="match status" value="1"/>
</dbReference>
<keyword evidence="12" id="KW-1185">Reference proteome</keyword>
<name>A0ABP0EFP2_9ASCO</name>
<dbReference type="CDD" id="cd03496">
    <property type="entry name" value="SQR_TypeC_CybS"/>
    <property type="match status" value="1"/>
</dbReference>
<evidence type="ECO:0000256" key="7">
    <source>
        <dbReference type="ARBA" id="ARBA00022989"/>
    </source>
</evidence>
<evidence type="ECO:0000313" key="12">
    <source>
        <dbReference type="Proteomes" id="UP001497600"/>
    </source>
</evidence>
<evidence type="ECO:0000256" key="8">
    <source>
        <dbReference type="ARBA" id="ARBA00023128"/>
    </source>
</evidence>
<dbReference type="Proteomes" id="UP001497600">
    <property type="component" value="Chromosome E"/>
</dbReference>